<feature type="compositionally biased region" description="Polar residues" evidence="11">
    <location>
        <begin position="10"/>
        <end position="26"/>
    </location>
</feature>
<feature type="compositionally biased region" description="Low complexity" evidence="11">
    <location>
        <begin position="609"/>
        <end position="622"/>
    </location>
</feature>
<dbReference type="AlphaFoldDB" id="A0A061B661"/>
<feature type="region of interest" description="Disordered" evidence="11">
    <location>
        <begin position="1"/>
        <end position="69"/>
    </location>
</feature>
<evidence type="ECO:0000256" key="6">
    <source>
        <dbReference type="ARBA" id="ARBA00059868"/>
    </source>
</evidence>
<sequence length="676" mass="74655">MPQPPVTASEVYTQSAVQTVVNPSDSTDSKAQKPSNGHLNDSSKSHDTPVTPSTGTSDPAKSKKDTTILPTNTKGLHTVFIHKLYNMLEDEELKHLIWWTPSNESFMIVPGEEFSRALSQYFKHTNVASFVRQLNMYGFHKVSDVASSIPTETPDVTTWEFRHSSGSFRKGDIDSLKQIKRRSSKHTSGRTTHLDPGMLSDTEISSERSNSVVEYPQDPSTVDPMLNVRLAELGHNLASLRHEHARLQLRYDTAISDMRKTNLDMVYLLDIMQKLIHSSNPETENARDALASPKPHQIIPQQPDDLASPGSGIKPPQQSQPYTLQDVEADIARFRATIIQRAAHKDQFDQFSVPFAPSYQIDQRPGQFPQQPIPVPGGNQSPADTSAMATEPQRYPYTSPYPYPPQYQPFLQAAAQTPHGVPVGPPGMPPQQPDHQQMVHDPFRSDRKSSRSSNRSRNMSILCDPLQPSAAATTSSPMSGTNIHRGSVTGNEPSSYFPEYRPYPAPPGPARIHTPEPPQGGYKMTPAAAPSNSSRDQRAGSFPVIAPGVQNALRGEGVLMRKRHSSNDAVFGLDNPPRSVPDDGFNSQMPRKSLSTSDVRPVDVKSLKQQQQQQPYQTQSQLPQPPQLQPPHLLPPQQQNTPVLQKQGSGTGLHALLNPERRDSVSAQPLAKKPRT</sequence>
<dbReference type="GO" id="GO:0032993">
    <property type="term" value="C:protein-DNA complex"/>
    <property type="evidence" value="ECO:0007669"/>
    <property type="project" value="UniProtKB-ARBA"/>
</dbReference>
<dbReference type="FunFam" id="1.10.10.10:FF:000027">
    <property type="entry name" value="Heat shock transcription factor 1"/>
    <property type="match status" value="1"/>
</dbReference>
<feature type="region of interest" description="Disordered" evidence="11">
    <location>
        <begin position="179"/>
        <end position="220"/>
    </location>
</feature>
<evidence type="ECO:0000256" key="1">
    <source>
        <dbReference type="ARBA" id="ARBA00004123"/>
    </source>
</evidence>
<dbReference type="PANTHER" id="PTHR10015">
    <property type="entry name" value="HEAT SHOCK TRANSCRIPTION FACTOR"/>
    <property type="match status" value="1"/>
</dbReference>
<feature type="compositionally biased region" description="Pro residues" evidence="11">
    <location>
        <begin position="423"/>
        <end position="432"/>
    </location>
</feature>
<dbReference type="GO" id="GO:0005634">
    <property type="term" value="C:nucleus"/>
    <property type="evidence" value="ECO:0007669"/>
    <property type="project" value="UniProtKB-SubCell"/>
</dbReference>
<evidence type="ECO:0000256" key="11">
    <source>
        <dbReference type="SAM" id="MobiDB-lite"/>
    </source>
</evidence>
<reference evidence="13" key="1">
    <citation type="journal article" date="2014" name="Genome Announc.">
        <title>Genome sequence of the yeast Cyberlindnera fabianii (Hansenula fabianii).</title>
        <authorList>
            <person name="Freel K.C."/>
            <person name="Sarilar V."/>
            <person name="Neuveglise C."/>
            <person name="Devillers H."/>
            <person name="Friedrich A."/>
            <person name="Schacherer J."/>
        </authorList>
    </citation>
    <scope>NUCLEOTIDE SEQUENCE</scope>
    <source>
        <strain evidence="13">YJS4271</strain>
    </source>
</reference>
<dbReference type="PROSITE" id="PS00434">
    <property type="entry name" value="HSF_DOMAIN"/>
    <property type="match status" value="1"/>
</dbReference>
<feature type="compositionally biased region" description="Polar residues" evidence="11">
    <location>
        <begin position="48"/>
        <end position="59"/>
    </location>
</feature>
<dbReference type="SUPFAM" id="SSF46785">
    <property type="entry name" value="Winged helix' DNA-binding domain"/>
    <property type="match status" value="1"/>
</dbReference>
<proteinExistence type="inferred from homology"/>
<comment type="subcellular location">
    <subcellularLocation>
        <location evidence="1">Nucleus</location>
    </subcellularLocation>
</comment>
<dbReference type="SMART" id="SM00415">
    <property type="entry name" value="HSF"/>
    <property type="match status" value="1"/>
</dbReference>
<protein>
    <recommendedName>
        <fullName evidence="8">Heat shock transcription factor</fullName>
    </recommendedName>
    <alternativeName>
        <fullName evidence="9">Heat shock factor protein</fullName>
    </alternativeName>
</protein>
<feature type="compositionally biased region" description="Low complexity" evidence="11">
    <location>
        <begin position="451"/>
        <end position="460"/>
    </location>
</feature>
<evidence type="ECO:0000256" key="3">
    <source>
        <dbReference type="ARBA" id="ARBA00023125"/>
    </source>
</evidence>
<dbReference type="InterPro" id="IPR036390">
    <property type="entry name" value="WH_DNA-bd_sf"/>
</dbReference>
<dbReference type="GO" id="GO:0003700">
    <property type="term" value="F:DNA-binding transcription factor activity"/>
    <property type="evidence" value="ECO:0007669"/>
    <property type="project" value="InterPro"/>
</dbReference>
<evidence type="ECO:0000256" key="4">
    <source>
        <dbReference type="ARBA" id="ARBA00023163"/>
    </source>
</evidence>
<comment type="subunit">
    <text evidence="7">Homotrimer. Homotrimerization increases the affinity of HSF1 to DNA.</text>
</comment>
<dbReference type="Gene3D" id="1.10.10.10">
    <property type="entry name" value="Winged helix-like DNA-binding domain superfamily/Winged helix DNA-binding domain"/>
    <property type="match status" value="1"/>
</dbReference>
<feature type="compositionally biased region" description="Low complexity" evidence="11">
    <location>
        <begin position="468"/>
        <end position="477"/>
    </location>
</feature>
<feature type="region of interest" description="Disordered" evidence="11">
    <location>
        <begin position="417"/>
        <end position="547"/>
    </location>
</feature>
<feature type="compositionally biased region" description="Polar residues" evidence="11">
    <location>
        <begin position="378"/>
        <end position="388"/>
    </location>
</feature>
<evidence type="ECO:0000256" key="9">
    <source>
        <dbReference type="ARBA" id="ARBA00084017"/>
    </source>
</evidence>
<comment type="similarity">
    <text evidence="10">Belongs to the HSF family.</text>
</comment>
<feature type="compositionally biased region" description="Polar residues" evidence="11">
    <location>
        <begin position="478"/>
        <end position="494"/>
    </location>
</feature>
<dbReference type="EMBL" id="LK052902">
    <property type="protein sequence ID" value="CDR45329.1"/>
    <property type="molecule type" value="Genomic_DNA"/>
</dbReference>
<dbReference type="InterPro" id="IPR036388">
    <property type="entry name" value="WH-like_DNA-bd_sf"/>
</dbReference>
<evidence type="ECO:0000313" key="13">
    <source>
        <dbReference type="EMBL" id="CDR45329.1"/>
    </source>
</evidence>
<feature type="region of interest" description="Disordered" evidence="11">
    <location>
        <begin position="282"/>
        <end position="320"/>
    </location>
</feature>
<feature type="compositionally biased region" description="Polar residues" evidence="11">
    <location>
        <begin position="585"/>
        <end position="598"/>
    </location>
</feature>
<evidence type="ECO:0000256" key="2">
    <source>
        <dbReference type="ARBA" id="ARBA00023015"/>
    </source>
</evidence>
<gene>
    <name evidence="13" type="ORF">CYFA0S_17e01750g</name>
</gene>
<dbReference type="PRINTS" id="PR00056">
    <property type="entry name" value="HSFDOMAIN"/>
</dbReference>
<dbReference type="OrthoDB" id="60033at2759"/>
<name>A0A061B661_CYBFA</name>
<comment type="function">
    <text evidence="6">DNA-binding transcription factor that specifically binds heat shock promoter elements (HSE) and activates transcription.</text>
</comment>
<keyword evidence="5" id="KW-0539">Nucleus</keyword>
<keyword evidence="3" id="KW-0238">DNA-binding</keyword>
<organism evidence="13">
    <name type="scientific">Cyberlindnera fabianii</name>
    <name type="common">Yeast</name>
    <name type="synonym">Hansenula fabianii</name>
    <dbReference type="NCBI Taxonomy" id="36022"/>
    <lineage>
        <taxon>Eukaryota</taxon>
        <taxon>Fungi</taxon>
        <taxon>Dikarya</taxon>
        <taxon>Ascomycota</taxon>
        <taxon>Saccharomycotina</taxon>
        <taxon>Saccharomycetes</taxon>
        <taxon>Phaffomycetales</taxon>
        <taxon>Phaffomycetaceae</taxon>
        <taxon>Cyberlindnera</taxon>
    </lineage>
</organism>
<evidence type="ECO:0000256" key="10">
    <source>
        <dbReference type="RuleBase" id="RU004020"/>
    </source>
</evidence>
<feature type="domain" description="HSF-type DNA-binding" evidence="12">
    <location>
        <begin position="118"/>
        <end position="142"/>
    </location>
</feature>
<feature type="region of interest" description="Disordered" evidence="11">
    <location>
        <begin position="359"/>
        <end position="389"/>
    </location>
</feature>
<dbReference type="InterPro" id="IPR000232">
    <property type="entry name" value="HSF_DNA-bd"/>
</dbReference>
<dbReference type="PANTHER" id="PTHR10015:SF396">
    <property type="entry name" value="FLOCCULATION SUPPRESSION PROTEIN"/>
    <property type="match status" value="1"/>
</dbReference>
<feature type="region of interest" description="Disordered" evidence="11">
    <location>
        <begin position="568"/>
        <end position="676"/>
    </location>
</feature>
<keyword evidence="4" id="KW-0804">Transcription</keyword>
<dbReference type="GO" id="GO:0043565">
    <property type="term" value="F:sequence-specific DNA binding"/>
    <property type="evidence" value="ECO:0007669"/>
    <property type="project" value="InterPro"/>
</dbReference>
<evidence type="ECO:0000256" key="7">
    <source>
        <dbReference type="ARBA" id="ARBA00062447"/>
    </source>
</evidence>
<accession>A0A061B661</accession>
<feature type="compositionally biased region" description="Basic residues" evidence="11">
    <location>
        <begin position="179"/>
        <end position="188"/>
    </location>
</feature>
<keyword evidence="2" id="KW-0805">Transcription regulation</keyword>
<evidence type="ECO:0000256" key="5">
    <source>
        <dbReference type="ARBA" id="ARBA00023242"/>
    </source>
</evidence>
<feature type="compositionally biased region" description="Basic and acidic residues" evidence="11">
    <location>
        <begin position="437"/>
        <end position="449"/>
    </location>
</feature>
<feature type="compositionally biased region" description="Pro residues" evidence="11">
    <location>
        <begin position="623"/>
        <end position="634"/>
    </location>
</feature>
<dbReference type="VEuPathDB" id="FungiDB:BON22_3869"/>
<evidence type="ECO:0000256" key="8">
    <source>
        <dbReference type="ARBA" id="ARBA00068818"/>
    </source>
</evidence>
<dbReference type="Pfam" id="PF00447">
    <property type="entry name" value="HSF_DNA-bind"/>
    <property type="match status" value="1"/>
</dbReference>
<evidence type="ECO:0000259" key="12">
    <source>
        <dbReference type="PROSITE" id="PS00434"/>
    </source>
</evidence>